<evidence type="ECO:0000259" key="7">
    <source>
        <dbReference type="PROSITE" id="PS50089"/>
    </source>
</evidence>
<feature type="region of interest" description="Disordered" evidence="5">
    <location>
        <begin position="1"/>
        <end position="31"/>
    </location>
</feature>
<keyword evidence="1" id="KW-0479">Metal-binding</keyword>
<evidence type="ECO:0000313" key="8">
    <source>
        <dbReference type="EMBL" id="GFH60020.1"/>
    </source>
</evidence>
<evidence type="ECO:0000256" key="3">
    <source>
        <dbReference type="ARBA" id="ARBA00022833"/>
    </source>
</evidence>
<sequence length="345" mass="38418">MSSNPTNISSAAPSLSPYPSSSTTVTATPSQSPCIIDTSRCNVYYPFLLGDGFCDTPYNTEDCCWDKGDCNTPTPTSSPSPTISIKPSSIPSIEPPSFLPSSEPDDKQTNQTFIYLPVTVSLLVLLVICMVIIILKRKARDLIANSQGELQSIQQIPLIGNQSFDERDVRRQIILANIIHKKVVTKSSQSNNDKNDDSEESVTTGTSQDDSQGEDEGDIVLPHELIIRERSEHVASTNHELGDEEEQGGVFYHKKDDICIETLRSIRSEMNIHLDMESIHESSLYSPRSCPICCEDYVKGDDVAWSKNEDCCHAYHTDCIVPWLMDHDDCPMCRCVYVVTEGRRE</sequence>
<evidence type="ECO:0000256" key="6">
    <source>
        <dbReference type="SAM" id="Phobius"/>
    </source>
</evidence>
<keyword evidence="6" id="KW-0812">Transmembrane</keyword>
<evidence type="ECO:0000256" key="5">
    <source>
        <dbReference type="SAM" id="MobiDB-lite"/>
    </source>
</evidence>
<name>A0AAD3HDV4_9STRA</name>
<feature type="compositionally biased region" description="Low complexity" evidence="5">
    <location>
        <begin position="9"/>
        <end position="31"/>
    </location>
</feature>
<feature type="domain" description="RING-type" evidence="7">
    <location>
        <begin position="290"/>
        <end position="334"/>
    </location>
</feature>
<dbReference type="EMBL" id="BLLK01000069">
    <property type="protein sequence ID" value="GFH60020.1"/>
    <property type="molecule type" value="Genomic_DNA"/>
</dbReference>
<dbReference type="Gene3D" id="3.30.40.10">
    <property type="entry name" value="Zinc/RING finger domain, C3HC4 (zinc finger)"/>
    <property type="match status" value="1"/>
</dbReference>
<dbReference type="GO" id="GO:0008270">
    <property type="term" value="F:zinc ion binding"/>
    <property type="evidence" value="ECO:0007669"/>
    <property type="project" value="UniProtKB-KW"/>
</dbReference>
<comment type="caution">
    <text evidence="8">The sequence shown here is derived from an EMBL/GenBank/DDBJ whole genome shotgun (WGS) entry which is preliminary data.</text>
</comment>
<keyword evidence="3" id="KW-0862">Zinc</keyword>
<keyword evidence="9" id="KW-1185">Reference proteome</keyword>
<dbReference type="Proteomes" id="UP001054902">
    <property type="component" value="Unassembled WGS sequence"/>
</dbReference>
<dbReference type="Gene3D" id="4.10.470.20">
    <property type="match status" value="1"/>
</dbReference>
<dbReference type="PANTHER" id="PTHR14155">
    <property type="entry name" value="RING FINGER DOMAIN-CONTAINING"/>
    <property type="match status" value="1"/>
</dbReference>
<evidence type="ECO:0000256" key="2">
    <source>
        <dbReference type="ARBA" id="ARBA00022771"/>
    </source>
</evidence>
<dbReference type="InterPro" id="IPR013083">
    <property type="entry name" value="Znf_RING/FYVE/PHD"/>
</dbReference>
<proteinExistence type="predicted"/>
<feature type="region of interest" description="Disordered" evidence="5">
    <location>
        <begin position="186"/>
        <end position="216"/>
    </location>
</feature>
<dbReference type="PROSITE" id="PS50089">
    <property type="entry name" value="ZF_RING_2"/>
    <property type="match status" value="1"/>
</dbReference>
<dbReference type="InterPro" id="IPR053238">
    <property type="entry name" value="RING-H2_zinc_finger"/>
</dbReference>
<evidence type="ECO:0000313" key="9">
    <source>
        <dbReference type="Proteomes" id="UP001054902"/>
    </source>
</evidence>
<evidence type="ECO:0000256" key="1">
    <source>
        <dbReference type="ARBA" id="ARBA00022723"/>
    </source>
</evidence>
<accession>A0AAD3HDV4</accession>
<dbReference type="Pfam" id="PF13639">
    <property type="entry name" value="zf-RING_2"/>
    <property type="match status" value="1"/>
</dbReference>
<reference evidence="8 9" key="1">
    <citation type="journal article" date="2021" name="Sci. Rep.">
        <title>The genome of the diatom Chaetoceros tenuissimus carries an ancient integrated fragment of an extant virus.</title>
        <authorList>
            <person name="Hongo Y."/>
            <person name="Kimura K."/>
            <person name="Takaki Y."/>
            <person name="Yoshida Y."/>
            <person name="Baba S."/>
            <person name="Kobayashi G."/>
            <person name="Nagasaki K."/>
            <person name="Hano T."/>
            <person name="Tomaru Y."/>
        </authorList>
    </citation>
    <scope>NUCLEOTIDE SEQUENCE [LARGE SCALE GENOMIC DNA]</scope>
    <source>
        <strain evidence="8 9">NIES-3715</strain>
    </source>
</reference>
<gene>
    <name evidence="8" type="ORF">CTEN210_16496</name>
</gene>
<keyword evidence="6" id="KW-1133">Transmembrane helix</keyword>
<keyword evidence="2 4" id="KW-0863">Zinc-finger</keyword>
<protein>
    <recommendedName>
        <fullName evidence="7">RING-type domain-containing protein</fullName>
    </recommendedName>
</protein>
<dbReference type="AlphaFoldDB" id="A0AAD3HDV4"/>
<dbReference type="InterPro" id="IPR001841">
    <property type="entry name" value="Znf_RING"/>
</dbReference>
<dbReference type="SMART" id="SM00184">
    <property type="entry name" value="RING"/>
    <property type="match status" value="1"/>
</dbReference>
<keyword evidence="6" id="KW-0472">Membrane</keyword>
<organism evidence="8 9">
    <name type="scientific">Chaetoceros tenuissimus</name>
    <dbReference type="NCBI Taxonomy" id="426638"/>
    <lineage>
        <taxon>Eukaryota</taxon>
        <taxon>Sar</taxon>
        <taxon>Stramenopiles</taxon>
        <taxon>Ochrophyta</taxon>
        <taxon>Bacillariophyta</taxon>
        <taxon>Coscinodiscophyceae</taxon>
        <taxon>Chaetocerotophycidae</taxon>
        <taxon>Chaetocerotales</taxon>
        <taxon>Chaetocerotaceae</taxon>
        <taxon>Chaetoceros</taxon>
    </lineage>
</organism>
<evidence type="ECO:0000256" key="4">
    <source>
        <dbReference type="PROSITE-ProRule" id="PRU00175"/>
    </source>
</evidence>
<dbReference type="SUPFAM" id="SSF57850">
    <property type="entry name" value="RING/U-box"/>
    <property type="match status" value="1"/>
</dbReference>
<dbReference type="PANTHER" id="PTHR14155:SF627">
    <property type="entry name" value="OS06G0192800 PROTEIN"/>
    <property type="match status" value="1"/>
</dbReference>
<feature type="transmembrane region" description="Helical" evidence="6">
    <location>
        <begin position="113"/>
        <end position="135"/>
    </location>
</feature>